<dbReference type="PANTHER" id="PTHR46569:SF1">
    <property type="entry name" value="E3 UBIQUITIN-PROTEIN LIGASE RFWD3-RELATED"/>
    <property type="match status" value="1"/>
</dbReference>
<dbReference type="GO" id="GO:0090734">
    <property type="term" value="C:site of DNA damage"/>
    <property type="evidence" value="ECO:0007669"/>
    <property type="project" value="TreeGrafter"/>
</dbReference>
<evidence type="ECO:0000313" key="2">
    <source>
        <dbReference type="RefSeq" id="XP_029649678.1"/>
    </source>
</evidence>
<protein>
    <submittedName>
        <fullName evidence="2">E3 ubiquitin-protein ligase TRAIP-like</fullName>
    </submittedName>
</protein>
<name>A0A6P7TEP6_9MOLL</name>
<dbReference type="GO" id="GO:0031297">
    <property type="term" value="P:replication fork processing"/>
    <property type="evidence" value="ECO:0007669"/>
    <property type="project" value="TreeGrafter"/>
</dbReference>
<sequence length="422" mass="48020">MNAYCVICSDRFVSTGGEWDIAAGICGHTFHSACLGTWLETSRTCPTCRKRWSKKDVAIKLYFDFDNVALETEETSTPRLLNELNSMRAKLAESEQKNKQLEKDFQNVCDEKEALSIAHQNALAEVQVMMSSMKAKNKQIQYYQNCEQTWIDKDKERVELKNRVESFAQIKKLVQMTETESKLLLEDVMNGPGAVERLVNLCTIIKREYEQCKRSRKSQRSELEKVLKQLASMRVTLDETKTQEKLLKEHCKNSEKELTRCEAEIATLRKRLAKSEPKRKLLTSEPDNEIIPESENFEKVPHSSAPPQSSSLSIALKSQKTAVVSNCISNFSDSQSNFFWKITSACQKKPKLTSKSSSNVIPIPSCNNSPQVPILKNIRRGYDGLGGHTSFTQSLGRTSILKRKQFDNNVTNTKHKLFSSRN</sequence>
<dbReference type="Proteomes" id="UP000515154">
    <property type="component" value="Linkage group LG22"/>
</dbReference>
<organism evidence="1 2">
    <name type="scientific">Octopus sinensis</name>
    <name type="common">East Asian common octopus</name>
    <dbReference type="NCBI Taxonomy" id="2607531"/>
    <lineage>
        <taxon>Eukaryota</taxon>
        <taxon>Metazoa</taxon>
        <taxon>Spiralia</taxon>
        <taxon>Lophotrochozoa</taxon>
        <taxon>Mollusca</taxon>
        <taxon>Cephalopoda</taxon>
        <taxon>Coleoidea</taxon>
        <taxon>Octopodiformes</taxon>
        <taxon>Octopoda</taxon>
        <taxon>Incirrata</taxon>
        <taxon>Octopodidae</taxon>
        <taxon>Octopus</taxon>
    </lineage>
</organism>
<keyword evidence="1" id="KW-1185">Reference proteome</keyword>
<dbReference type="InterPro" id="IPR052639">
    <property type="entry name" value="TRAIP_ubiq-protein_ligase"/>
</dbReference>
<reference evidence="2" key="1">
    <citation type="submission" date="2025-08" db="UniProtKB">
        <authorList>
            <consortium name="RefSeq"/>
        </authorList>
    </citation>
    <scope>IDENTIFICATION</scope>
</reference>
<dbReference type="GO" id="GO:0008270">
    <property type="term" value="F:zinc ion binding"/>
    <property type="evidence" value="ECO:0007669"/>
    <property type="project" value="UniProtKB-KW"/>
</dbReference>
<dbReference type="RefSeq" id="XP_029649678.1">
    <property type="nucleotide sequence ID" value="XM_029793818.2"/>
</dbReference>
<dbReference type="AlphaFoldDB" id="A0A6P7TEP6"/>
<dbReference type="KEGG" id="osn:115223307"/>
<dbReference type="InterPro" id="IPR013083">
    <property type="entry name" value="Znf_RING/FYVE/PHD"/>
</dbReference>
<dbReference type="InterPro" id="IPR001841">
    <property type="entry name" value="Znf_RING"/>
</dbReference>
<dbReference type="SUPFAM" id="SSF57850">
    <property type="entry name" value="RING/U-box"/>
    <property type="match status" value="1"/>
</dbReference>
<dbReference type="CDD" id="cd16480">
    <property type="entry name" value="RING-H2_TRAIP"/>
    <property type="match status" value="1"/>
</dbReference>
<dbReference type="GO" id="GO:0005634">
    <property type="term" value="C:nucleus"/>
    <property type="evidence" value="ECO:0007669"/>
    <property type="project" value="TreeGrafter"/>
</dbReference>
<dbReference type="GO" id="GO:0061630">
    <property type="term" value="F:ubiquitin protein ligase activity"/>
    <property type="evidence" value="ECO:0007669"/>
    <property type="project" value="TreeGrafter"/>
</dbReference>
<proteinExistence type="predicted"/>
<dbReference type="PROSITE" id="PS50089">
    <property type="entry name" value="ZF_RING_2"/>
    <property type="match status" value="1"/>
</dbReference>
<dbReference type="SMART" id="SM00184">
    <property type="entry name" value="RING"/>
    <property type="match status" value="1"/>
</dbReference>
<dbReference type="Pfam" id="PF13639">
    <property type="entry name" value="zf-RING_2"/>
    <property type="match status" value="1"/>
</dbReference>
<dbReference type="GO" id="GO:0016567">
    <property type="term" value="P:protein ubiquitination"/>
    <property type="evidence" value="ECO:0007669"/>
    <property type="project" value="TreeGrafter"/>
</dbReference>
<dbReference type="PANTHER" id="PTHR46569">
    <property type="entry name" value="E3 UBIQUITIN-PROTEIN LIGASE TRAIP"/>
    <property type="match status" value="1"/>
</dbReference>
<accession>A0A6P7TEP6</accession>
<evidence type="ECO:0000313" key="1">
    <source>
        <dbReference type="Proteomes" id="UP000515154"/>
    </source>
</evidence>
<dbReference type="Gene3D" id="3.30.40.10">
    <property type="entry name" value="Zinc/RING finger domain, C3HC4 (zinc finger)"/>
    <property type="match status" value="1"/>
</dbReference>
<gene>
    <name evidence="2" type="primary">LOC115223307</name>
</gene>